<evidence type="ECO:0000256" key="6">
    <source>
        <dbReference type="ARBA" id="ARBA00022723"/>
    </source>
</evidence>
<feature type="region of interest" description="Disordered" evidence="12">
    <location>
        <begin position="1"/>
        <end position="29"/>
    </location>
</feature>
<dbReference type="InterPro" id="IPR000674">
    <property type="entry name" value="Ald_Oxase/Xan_DH_a/b"/>
</dbReference>
<organism evidence="14 15">
    <name type="scientific">Pseudomonas citronellolis</name>
    <dbReference type="NCBI Taxonomy" id="53408"/>
    <lineage>
        <taxon>Bacteria</taxon>
        <taxon>Pseudomonadati</taxon>
        <taxon>Pseudomonadota</taxon>
        <taxon>Gammaproteobacteria</taxon>
        <taxon>Pseudomonadales</taxon>
        <taxon>Pseudomonadaceae</taxon>
        <taxon>Pseudomonas</taxon>
    </lineage>
</organism>
<sequence>MRSLPPLAANGGASETRSAGQARPHDSAELHASGAARYVDDIKEPRELLHAAVGLTDIACGVIHKLDLEAVRKAPGVVAVLTLDDVPGHTDIGPVFPGDPLLAGERVKYHGQALFAVAAQTQLQARRAVRLAKVEYAEEQPLLDPLRAKAEERFVRPPHFMRRGDAEHGLAAAPYVLQASQFVGGQEHFYLEGQVSMAQPTDDGGMFVFTSSQHPSEVQKLVAEVLAIPLAKVTVEVRRMGGGFGGKETQAAPWACLAALLARKTGCAVKLRLPRADDMRATGKRHPFHNHYRVGFDAEGRLLAAQLEVVGDCGHSPDLSDAIVDRAMFHADNAYFIPDVAVAGYRSFTNIVSHTAFRGFGGPQGMMLIERAMDDIARAVGQDPLDVRKLNLYGGSGRDLTPYHQRVEHNLLGELIERLEAGSDYRARRAAITAYNAGSPILKRGLALTPVKFGISFTAQHLNQAGALVHLYTDGSIQLNHGGTEMGQGLNVKVAQIVAEEFQVPLERVSITATRTDKVPNTSPTAASSGTDLNGMAARDAARTLKARLAEFLAAREGVTPQEVRFAHGQVQVRDKALDFAEVVQAAYFARVQLSATGFYRTPKIHYDRETGQGRPFFYFAYGAAVSEVEVDSLTGEYRLLRVDILHDVGRSLNPAVDIGQIEGGFVQGMGWLTSEELKWDAKGRLLTTGPATYKIPAVSDVPEDFRVALFDRPNEEDSVYLSKAVGEPPFMLAISVWSALRDAIASLADYRVSPALDTPATPERVLWACEALKGWAVDSSLEDAACPHPSPLPEGEGTVSREAKQRSQPDTVDKSPAPSVSRHTEQAPSPFRERAGEREPTSPPAQKYPTNTSNPPQEPTP</sequence>
<evidence type="ECO:0000256" key="2">
    <source>
        <dbReference type="ARBA" id="ARBA00001974"/>
    </source>
</evidence>
<accession>A0A1A9KLA9</accession>
<dbReference type="Gene3D" id="3.30.365.10">
    <property type="entry name" value="Aldehyde oxidase/xanthine dehydrogenase, molybdopterin binding domain"/>
    <property type="match status" value="4"/>
</dbReference>
<dbReference type="PANTHER" id="PTHR11908">
    <property type="entry name" value="XANTHINE DEHYDROGENASE"/>
    <property type="match status" value="1"/>
</dbReference>
<comment type="cofactor">
    <cofactor evidence="10">
        <name>[2Fe-2S] cluster</name>
        <dbReference type="ChEBI" id="CHEBI:190135"/>
    </cofactor>
</comment>
<dbReference type="GO" id="GO:0016491">
    <property type="term" value="F:oxidoreductase activity"/>
    <property type="evidence" value="ECO:0007669"/>
    <property type="project" value="UniProtKB-KW"/>
</dbReference>
<evidence type="ECO:0000256" key="9">
    <source>
        <dbReference type="ARBA" id="ARBA00023014"/>
    </source>
</evidence>
<dbReference type="InterPro" id="IPR008274">
    <property type="entry name" value="AldOxase/xan_DH_MoCoBD1"/>
</dbReference>
<evidence type="ECO:0000256" key="8">
    <source>
        <dbReference type="ARBA" id="ARBA00023004"/>
    </source>
</evidence>
<proteinExistence type="inferred from homology"/>
<dbReference type="InterPro" id="IPR046867">
    <property type="entry name" value="AldOxase/xan_DH_MoCoBD2"/>
</dbReference>
<comment type="cofactor">
    <cofactor evidence="1">
        <name>Mo-molybdopterin</name>
        <dbReference type="ChEBI" id="CHEBI:71302"/>
    </cofactor>
</comment>
<protein>
    <submittedName>
        <fullName evidence="14">Xanthine dehydrogenase molybdopterin binding subunit</fullName>
    </submittedName>
</protein>
<dbReference type="Gene3D" id="3.90.1170.50">
    <property type="entry name" value="Aldehyde oxidase/xanthine dehydrogenase, a/b hammerhead"/>
    <property type="match status" value="1"/>
</dbReference>
<evidence type="ECO:0000259" key="13">
    <source>
        <dbReference type="SMART" id="SM01008"/>
    </source>
</evidence>
<dbReference type="FunFam" id="3.30.365.10:FF:000002">
    <property type="entry name" value="Xanthine dehydrogenase oxidase"/>
    <property type="match status" value="1"/>
</dbReference>
<keyword evidence="8" id="KW-0408">Iron</keyword>
<dbReference type="InterPro" id="IPR014309">
    <property type="entry name" value="Xanthine_DH_Mopterin-bd_su"/>
</dbReference>
<feature type="domain" description="Aldehyde oxidase/xanthine dehydrogenase a/b hammerhead" evidence="13">
    <location>
        <begin position="33"/>
        <end position="140"/>
    </location>
</feature>
<feature type="compositionally biased region" description="Basic and acidic residues" evidence="12">
    <location>
        <begin position="800"/>
        <end position="814"/>
    </location>
</feature>
<keyword evidence="4" id="KW-0500">Molybdenum</keyword>
<dbReference type="EMBL" id="CP015878">
    <property type="protein sequence ID" value="ANI18259.1"/>
    <property type="molecule type" value="Genomic_DNA"/>
</dbReference>
<dbReference type="InterPro" id="IPR036856">
    <property type="entry name" value="Ald_Oxase/Xan_DH_a/b_sf"/>
</dbReference>
<dbReference type="SMART" id="SM01008">
    <property type="entry name" value="Ald_Xan_dh_C"/>
    <property type="match status" value="1"/>
</dbReference>
<evidence type="ECO:0000256" key="3">
    <source>
        <dbReference type="ARBA" id="ARBA00006849"/>
    </source>
</evidence>
<evidence type="ECO:0000313" key="14">
    <source>
        <dbReference type="EMBL" id="ANI18259.1"/>
    </source>
</evidence>
<dbReference type="RefSeq" id="WP_064584929.1">
    <property type="nucleotide sequence ID" value="NZ_CP015878.1"/>
</dbReference>
<keyword evidence="5" id="KW-0001">2Fe-2S</keyword>
<feature type="compositionally biased region" description="Basic and acidic residues" evidence="12">
    <location>
        <begin position="832"/>
        <end position="841"/>
    </location>
</feature>
<dbReference type="PANTHER" id="PTHR11908:SF132">
    <property type="entry name" value="ALDEHYDE OXIDASE 1-RELATED"/>
    <property type="match status" value="1"/>
</dbReference>
<comment type="cofactor">
    <cofactor evidence="11">
        <name>Mo-molybdopterin cytosine dinucleotide</name>
        <dbReference type="ChEBI" id="CHEBI:71308"/>
    </cofactor>
</comment>
<evidence type="ECO:0000256" key="4">
    <source>
        <dbReference type="ARBA" id="ARBA00022505"/>
    </source>
</evidence>
<dbReference type="Pfam" id="PF01315">
    <property type="entry name" value="Ald_Xan_dh_C"/>
    <property type="match status" value="1"/>
</dbReference>
<dbReference type="FunFam" id="3.30.365.10:FF:000001">
    <property type="entry name" value="Xanthine dehydrogenase oxidase"/>
    <property type="match status" value="1"/>
</dbReference>
<feature type="region of interest" description="Disordered" evidence="12">
    <location>
        <begin position="785"/>
        <end position="862"/>
    </location>
</feature>
<dbReference type="AlphaFoldDB" id="A0A1A9KLA9"/>
<evidence type="ECO:0000256" key="12">
    <source>
        <dbReference type="SAM" id="MobiDB-lite"/>
    </source>
</evidence>
<evidence type="ECO:0000256" key="7">
    <source>
        <dbReference type="ARBA" id="ARBA00023002"/>
    </source>
</evidence>
<dbReference type="SUPFAM" id="SSF54665">
    <property type="entry name" value="CO dehydrogenase molybdoprotein N-domain-like"/>
    <property type="match status" value="1"/>
</dbReference>
<evidence type="ECO:0000256" key="10">
    <source>
        <dbReference type="ARBA" id="ARBA00034078"/>
    </source>
</evidence>
<name>A0A1A9KLA9_9PSED</name>
<evidence type="ECO:0000256" key="5">
    <source>
        <dbReference type="ARBA" id="ARBA00022714"/>
    </source>
</evidence>
<keyword evidence="7" id="KW-0560">Oxidoreductase</keyword>
<evidence type="ECO:0000256" key="11">
    <source>
        <dbReference type="ARBA" id="ARBA00053029"/>
    </source>
</evidence>
<dbReference type="InterPro" id="IPR037165">
    <property type="entry name" value="AldOxase/xan_DH_Mopterin-bd_sf"/>
</dbReference>
<dbReference type="GO" id="GO:0030151">
    <property type="term" value="F:molybdenum ion binding"/>
    <property type="evidence" value="ECO:0007669"/>
    <property type="project" value="InterPro"/>
</dbReference>
<dbReference type="Pfam" id="PF02738">
    <property type="entry name" value="MoCoBD_1"/>
    <property type="match status" value="1"/>
</dbReference>
<dbReference type="GO" id="GO:0005506">
    <property type="term" value="F:iron ion binding"/>
    <property type="evidence" value="ECO:0007669"/>
    <property type="project" value="InterPro"/>
</dbReference>
<dbReference type="GO" id="GO:0051537">
    <property type="term" value="F:2 iron, 2 sulfur cluster binding"/>
    <property type="evidence" value="ECO:0007669"/>
    <property type="project" value="UniProtKB-KW"/>
</dbReference>
<dbReference type="Proteomes" id="UP000077748">
    <property type="component" value="Chromosome"/>
</dbReference>
<gene>
    <name evidence="14" type="ORF">A9C11_31515</name>
</gene>
<dbReference type="SUPFAM" id="SSF56003">
    <property type="entry name" value="Molybdenum cofactor-binding domain"/>
    <property type="match status" value="1"/>
</dbReference>
<keyword evidence="6" id="KW-0479">Metal-binding</keyword>
<dbReference type="InterPro" id="IPR016208">
    <property type="entry name" value="Ald_Oxase/xanthine_DH-like"/>
</dbReference>
<evidence type="ECO:0000256" key="1">
    <source>
        <dbReference type="ARBA" id="ARBA00001924"/>
    </source>
</evidence>
<reference evidence="14 15" key="1">
    <citation type="submission" date="2016-05" db="EMBL/GenBank/DDBJ databases">
        <title>Genome Sequence of Pseudomonas citronellolis Strain SJTE-3, an Estrogens and Persistent Organic Pollutants degradation strain.</title>
        <authorList>
            <person name="Liang R."/>
        </authorList>
    </citation>
    <scope>NUCLEOTIDE SEQUENCE [LARGE SCALE GENOMIC DNA]</scope>
    <source>
        <strain evidence="14 15">SJTE-3</strain>
    </source>
</reference>
<dbReference type="NCBIfam" id="TIGR02965">
    <property type="entry name" value="xanthine_xdhB"/>
    <property type="match status" value="1"/>
</dbReference>
<dbReference type="Pfam" id="PF20256">
    <property type="entry name" value="MoCoBD_2"/>
    <property type="match status" value="1"/>
</dbReference>
<comment type="cofactor">
    <cofactor evidence="2">
        <name>FAD</name>
        <dbReference type="ChEBI" id="CHEBI:57692"/>
    </cofactor>
</comment>
<comment type="similarity">
    <text evidence="3">Belongs to the xanthine dehydrogenase family.</text>
</comment>
<keyword evidence="9" id="KW-0411">Iron-sulfur</keyword>
<evidence type="ECO:0000313" key="15">
    <source>
        <dbReference type="Proteomes" id="UP000077748"/>
    </source>
</evidence>